<dbReference type="Gene3D" id="3.30.300.30">
    <property type="match status" value="1"/>
</dbReference>
<dbReference type="Proteomes" id="UP000198844">
    <property type="component" value="Unassembled WGS sequence"/>
</dbReference>
<evidence type="ECO:0000313" key="5">
    <source>
        <dbReference type="EMBL" id="SFU08912.1"/>
    </source>
</evidence>
<dbReference type="Pfam" id="PF13193">
    <property type="entry name" value="AMP-binding_C"/>
    <property type="match status" value="1"/>
</dbReference>
<dbReference type="PANTHER" id="PTHR43201">
    <property type="entry name" value="ACYL-COA SYNTHETASE"/>
    <property type="match status" value="1"/>
</dbReference>
<gene>
    <name evidence="5" type="ORF">SAMN05192563_1009115</name>
</gene>
<dbReference type="OrthoDB" id="9766486at2"/>
<reference evidence="5 6" key="1">
    <citation type="submission" date="2016-10" db="EMBL/GenBank/DDBJ databases">
        <authorList>
            <person name="de Groot N.N."/>
        </authorList>
    </citation>
    <scope>NUCLEOTIDE SEQUENCE [LARGE SCALE GENOMIC DNA]</scope>
    <source>
        <strain evidence="5 6">LMG 27731</strain>
    </source>
</reference>
<evidence type="ECO:0000256" key="1">
    <source>
        <dbReference type="ARBA" id="ARBA00006432"/>
    </source>
</evidence>
<dbReference type="Gene3D" id="3.40.50.980">
    <property type="match status" value="2"/>
</dbReference>
<dbReference type="Pfam" id="PF00501">
    <property type="entry name" value="AMP-binding"/>
    <property type="match status" value="1"/>
</dbReference>
<organism evidence="5 6">
    <name type="scientific">Paraburkholderia aspalathi</name>
    <dbReference type="NCBI Taxonomy" id="1324617"/>
    <lineage>
        <taxon>Bacteria</taxon>
        <taxon>Pseudomonadati</taxon>
        <taxon>Pseudomonadota</taxon>
        <taxon>Betaproteobacteria</taxon>
        <taxon>Burkholderiales</taxon>
        <taxon>Burkholderiaceae</taxon>
        <taxon>Paraburkholderia</taxon>
    </lineage>
</organism>
<name>A0A1I7DB14_9BURK</name>
<accession>A0A1I7DB14</accession>
<dbReference type="InterPro" id="IPR045851">
    <property type="entry name" value="AMP-bd_C_sf"/>
</dbReference>
<dbReference type="InterPro" id="IPR000873">
    <property type="entry name" value="AMP-dep_synth/lig_dom"/>
</dbReference>
<dbReference type="GO" id="GO:0006631">
    <property type="term" value="P:fatty acid metabolic process"/>
    <property type="evidence" value="ECO:0007669"/>
    <property type="project" value="TreeGrafter"/>
</dbReference>
<evidence type="ECO:0000259" key="4">
    <source>
        <dbReference type="Pfam" id="PF13193"/>
    </source>
</evidence>
<dbReference type="EMBL" id="FPBH01000009">
    <property type="protein sequence ID" value="SFU08912.1"/>
    <property type="molecule type" value="Genomic_DNA"/>
</dbReference>
<proteinExistence type="inferred from homology"/>
<dbReference type="InterPro" id="IPR020845">
    <property type="entry name" value="AMP-binding_CS"/>
</dbReference>
<comment type="similarity">
    <text evidence="1">Belongs to the ATP-dependent AMP-binding enzyme family.</text>
</comment>
<keyword evidence="2" id="KW-0436">Ligase</keyword>
<evidence type="ECO:0000313" key="6">
    <source>
        <dbReference type="Proteomes" id="UP000198844"/>
    </source>
</evidence>
<dbReference type="PANTHER" id="PTHR43201:SF5">
    <property type="entry name" value="MEDIUM-CHAIN ACYL-COA LIGASE ACSF2, MITOCHONDRIAL"/>
    <property type="match status" value="1"/>
</dbReference>
<feature type="domain" description="AMP-binding enzyme C-terminal" evidence="4">
    <location>
        <begin position="445"/>
        <end position="530"/>
    </location>
</feature>
<feature type="domain" description="AMP-dependent synthetase/ligase" evidence="3">
    <location>
        <begin position="30"/>
        <end position="394"/>
    </location>
</feature>
<dbReference type="PROSITE" id="PS00455">
    <property type="entry name" value="AMP_BINDING"/>
    <property type="match status" value="1"/>
</dbReference>
<evidence type="ECO:0000259" key="3">
    <source>
        <dbReference type="Pfam" id="PF00501"/>
    </source>
</evidence>
<dbReference type="GO" id="GO:0031956">
    <property type="term" value="F:medium-chain fatty acid-CoA ligase activity"/>
    <property type="evidence" value="ECO:0007669"/>
    <property type="project" value="TreeGrafter"/>
</dbReference>
<sequence length="559" mass="59977">MGAEVGLAESYWAKDTSVEVLDCTLGDLLRKAAAEVPERIALVEGIEDCAVRRRWSYRALLEAAEQVAHALLSRFASGERIAVWAPNCPEWILLQHGAGLAGIVLVPVNPAFLADELTHVLKTSEVAGVFYAPLYRNNDLSAVLASVRARVPHLRETVCLSDWEDFVDSAGASTPLPAIAPGDMVQIQYTSGTTGFPKGACLHQRGIVNASRFAALRAGFGDGGVWINAMPLFHVGGCGVSAVGALAQRGTFVLMPGFDAPKMLEMIESERGTATLVVPTMLVAMLDHPDRPRRDLSSLKLILSGASAVPAALVRRTTTTFGCKFSILFGQTELNGVITQTGGDDSPEDQAETVGRPLPQMELKIADPISGEVLPLDTSGEICARGYQTMKGYFNAADATGATLREDGWLHTGDLGAMDERGYVRVTGRLKDMIIRGGENIYPREIEEVLFDHPGVAHVCVIGLPDERWGEVVAAVIRLSANDGAAPDTTPPCAAFVDGLHAWCRSRLAAYKTPAVWFFIDEWPLTASGKVRRHVLREQILGGGHRGLVATKTPVQPVG</sequence>
<dbReference type="SUPFAM" id="SSF56801">
    <property type="entry name" value="Acetyl-CoA synthetase-like"/>
    <property type="match status" value="1"/>
</dbReference>
<dbReference type="RefSeq" id="WP_093635254.1">
    <property type="nucleotide sequence ID" value="NZ_FPBH01000009.1"/>
</dbReference>
<dbReference type="InterPro" id="IPR025110">
    <property type="entry name" value="AMP-bd_C"/>
</dbReference>
<dbReference type="AlphaFoldDB" id="A0A1I7DB14"/>
<evidence type="ECO:0000256" key="2">
    <source>
        <dbReference type="ARBA" id="ARBA00022598"/>
    </source>
</evidence>
<dbReference type="Gene3D" id="2.30.38.10">
    <property type="entry name" value="Luciferase, Domain 3"/>
    <property type="match status" value="1"/>
</dbReference>
<protein>
    <submittedName>
        <fullName evidence="5">Fatty-acyl-CoA synthase</fullName>
    </submittedName>
</protein>